<dbReference type="AlphaFoldDB" id="A0A151ASR3"/>
<accession>A0A151ASR3</accession>
<name>A0A151ASR3_9FIRM</name>
<reference evidence="1 2" key="1">
    <citation type="submission" date="2016-02" db="EMBL/GenBank/DDBJ databases">
        <title>Genome sequence of Moorella mulderi DSM 14980.</title>
        <authorList>
            <person name="Poehlein A."/>
            <person name="Daniel R."/>
        </authorList>
    </citation>
    <scope>NUCLEOTIDE SEQUENCE [LARGE SCALE GENOMIC DNA]</scope>
    <source>
        <strain evidence="1 2">DSM 14980</strain>
    </source>
</reference>
<dbReference type="PATRIC" id="fig|1122241.3.peg.3194"/>
<proteinExistence type="predicted"/>
<keyword evidence="2" id="KW-1185">Reference proteome</keyword>
<dbReference type="EMBL" id="LTBC01000024">
    <property type="protein sequence ID" value="KYH30666.1"/>
    <property type="molecule type" value="Genomic_DNA"/>
</dbReference>
<gene>
    <name evidence="1" type="ORF">MOMUL_29990</name>
</gene>
<sequence length="101" mass="11233">MWAIGGTIVHDAAITAAQIYAVELDSSKAAKRAVGEIGRWGYVFVDPSTIHVTVEQIGDTAHATVTAQPRIQKAFFYTIPALKREAFCTMEYRFRRPGEFL</sequence>
<dbReference type="Proteomes" id="UP000075670">
    <property type="component" value="Unassembled WGS sequence"/>
</dbReference>
<comment type="caution">
    <text evidence="1">The sequence shown here is derived from an EMBL/GenBank/DDBJ whole genome shotgun (WGS) entry which is preliminary data.</text>
</comment>
<dbReference type="RefSeq" id="WP_153018445.1">
    <property type="nucleotide sequence ID" value="NZ_LTBC01000024.1"/>
</dbReference>
<organism evidence="1 2">
    <name type="scientific">Moorella mulderi DSM 14980</name>
    <dbReference type="NCBI Taxonomy" id="1122241"/>
    <lineage>
        <taxon>Bacteria</taxon>
        <taxon>Bacillati</taxon>
        <taxon>Bacillota</taxon>
        <taxon>Clostridia</taxon>
        <taxon>Neomoorellales</taxon>
        <taxon>Neomoorellaceae</taxon>
        <taxon>Neomoorella</taxon>
    </lineage>
</organism>
<dbReference type="OrthoDB" id="1807888at2"/>
<protein>
    <submittedName>
        <fullName evidence="1">Uncharacterized protein</fullName>
    </submittedName>
</protein>
<evidence type="ECO:0000313" key="1">
    <source>
        <dbReference type="EMBL" id="KYH30666.1"/>
    </source>
</evidence>
<evidence type="ECO:0000313" key="2">
    <source>
        <dbReference type="Proteomes" id="UP000075670"/>
    </source>
</evidence>